<dbReference type="InterPro" id="IPR034891">
    <property type="entry name" value="PB1_NLP"/>
</dbReference>
<dbReference type="AlphaFoldDB" id="A0A1D1XIV9"/>
<dbReference type="Gene3D" id="3.10.20.90">
    <property type="entry name" value="Phosphatidylinositol 3-kinase Catalytic Subunit, Chain A, domain 1"/>
    <property type="match status" value="1"/>
</dbReference>
<proteinExistence type="predicted"/>
<evidence type="ECO:0000256" key="4">
    <source>
        <dbReference type="ARBA" id="ARBA00023242"/>
    </source>
</evidence>
<dbReference type="SMART" id="SM00666">
    <property type="entry name" value="PB1"/>
    <property type="match status" value="1"/>
</dbReference>
<dbReference type="PANTHER" id="PTHR32002:SF44">
    <property type="entry name" value="PROTEIN NLP4"/>
    <property type="match status" value="1"/>
</dbReference>
<dbReference type="PROSITE" id="PS51745">
    <property type="entry name" value="PB1"/>
    <property type="match status" value="1"/>
</dbReference>
<feature type="compositionally biased region" description="Basic and acidic residues" evidence="5">
    <location>
        <begin position="75"/>
        <end position="84"/>
    </location>
</feature>
<feature type="compositionally biased region" description="Low complexity" evidence="5">
    <location>
        <begin position="745"/>
        <end position="769"/>
    </location>
</feature>
<dbReference type="InterPro" id="IPR000270">
    <property type="entry name" value="PB1_dom"/>
</dbReference>
<feature type="region of interest" description="Disordered" evidence="5">
    <location>
        <begin position="66"/>
        <end position="117"/>
    </location>
</feature>
<evidence type="ECO:0000256" key="5">
    <source>
        <dbReference type="SAM" id="MobiDB-lite"/>
    </source>
</evidence>
<dbReference type="Pfam" id="PF00564">
    <property type="entry name" value="PB1"/>
    <property type="match status" value="1"/>
</dbReference>
<evidence type="ECO:0000259" key="7">
    <source>
        <dbReference type="PROSITE" id="PS51745"/>
    </source>
</evidence>
<protein>
    <submittedName>
        <fullName evidence="8">Protein NLP1</fullName>
    </submittedName>
</protein>
<sequence length="928" mass="102117">MEDTVPLYDGMLDTLSDASVDLDLMGELLSEDVWPGTPDLADLLQRSSSTSPPLFGSSYLNSPFKTEKGSFNPTHEQDALHGEVKTSGSSKSATPNPCTRGFDQYSAQASESGMAGTSRSWSIESRANRGPISSLKQRLTQAVTYIKEAHGDGEVLVQVWVPTRKGDRDVLTTYGQPFSLDPNCQRLMNYRNVSTSYQFSAEENSVEPLGLPGRVFLGKLPEWSPDVRFFSRHEYPRVNYAQWYDVRGTVALPIFERHGRICLGVVEVLMTTEKINYRSDVDHICNALQAVDLSSTEVQSVPHVKMKSDSYLAALPEISAVMRAVCQSHGLPLAQTWMSCIQQGKSGSRHSDANYNDCASTVDAACFVSNPFLSSFHEACSEHHLLRGQGVVGKAFMTNQPCFSSDITAMTKTEYPLSHHARIFRLRAAVAIRMRSVYTGKADFVLEFFLPVDCLKSEEQKVILNSLSATMQQVCQSLRVVTSNELEDETVLQVNEQLPSDGFCGKHLDGEDGNPKWSSVVLAPTIEVSGPKPSWVASTMEGQLKEKNAMLPVCASLEFEEQELHGFSVKNNQGASDIDFTDGKSASECNQGSVKDNIEHGDSFAGEPCFPSRSKATEKKRTKMEKTINLQVLQQYFSGSLKDAAKNIGVCPTTLKRICRQHGITRWPSRKIKKVGHSLRKLQVVIDSIQGGDSAFQLSSLYASFPKASGSDLKAQKEKGRSLICTSKHDDIPESSNAQHSLFTSPVSTSNSLSSHCSQSSSSSHSCSSGTKQCGSATENSIKEEASVVENQSGMLKRAHSELELHHLVQGTPPTLSRSQSLKSLGDNHGFGSLSPSQHRCINGPLRVKAVYGNEKIRFKLQPTWGFQEVKQEIAKRFNIGNISAMDLKYLDDEFDWVLLTCDADLQECTDIYRSSSVHTIKISVQVA</sequence>
<dbReference type="GO" id="GO:0003700">
    <property type="term" value="F:DNA-binding transcription factor activity"/>
    <property type="evidence" value="ECO:0007669"/>
    <property type="project" value="InterPro"/>
</dbReference>
<evidence type="ECO:0000256" key="2">
    <source>
        <dbReference type="ARBA" id="ARBA00023125"/>
    </source>
</evidence>
<keyword evidence="1" id="KW-0805">Transcription regulation</keyword>
<keyword evidence="2" id="KW-0238">DNA-binding</keyword>
<dbReference type="GO" id="GO:0003677">
    <property type="term" value="F:DNA binding"/>
    <property type="evidence" value="ECO:0007669"/>
    <property type="project" value="UniProtKB-KW"/>
</dbReference>
<evidence type="ECO:0000259" key="6">
    <source>
        <dbReference type="PROSITE" id="PS51519"/>
    </source>
</evidence>
<dbReference type="InterPro" id="IPR053793">
    <property type="entry name" value="PB1-like"/>
</dbReference>
<organism evidence="8">
    <name type="scientific">Anthurium amnicola</name>
    <dbReference type="NCBI Taxonomy" id="1678845"/>
    <lineage>
        <taxon>Eukaryota</taxon>
        <taxon>Viridiplantae</taxon>
        <taxon>Streptophyta</taxon>
        <taxon>Embryophyta</taxon>
        <taxon>Tracheophyta</taxon>
        <taxon>Spermatophyta</taxon>
        <taxon>Magnoliopsida</taxon>
        <taxon>Liliopsida</taxon>
        <taxon>Araceae</taxon>
        <taxon>Pothoideae</taxon>
        <taxon>Potheae</taxon>
        <taxon>Anthurium</taxon>
    </lineage>
</organism>
<evidence type="ECO:0000256" key="3">
    <source>
        <dbReference type="ARBA" id="ARBA00023163"/>
    </source>
</evidence>
<keyword evidence="3" id="KW-0804">Transcription</keyword>
<dbReference type="InterPro" id="IPR003035">
    <property type="entry name" value="RWP-RK_dom"/>
</dbReference>
<dbReference type="PANTHER" id="PTHR32002">
    <property type="entry name" value="PROTEIN NLP8"/>
    <property type="match status" value="1"/>
</dbReference>
<feature type="compositionally biased region" description="Polar residues" evidence="5">
    <location>
        <begin position="734"/>
        <end position="744"/>
    </location>
</feature>
<feature type="region of interest" description="Disordered" evidence="5">
    <location>
        <begin position="597"/>
        <end position="621"/>
    </location>
</feature>
<dbReference type="PROSITE" id="PS51519">
    <property type="entry name" value="RWP_RK"/>
    <property type="match status" value="1"/>
</dbReference>
<evidence type="ECO:0000256" key="1">
    <source>
        <dbReference type="ARBA" id="ARBA00023015"/>
    </source>
</evidence>
<dbReference type="InterPro" id="IPR055081">
    <property type="entry name" value="NLP1-9_GAF"/>
</dbReference>
<dbReference type="Pfam" id="PF22922">
    <property type="entry name" value="GAF_NLP"/>
    <property type="match status" value="2"/>
</dbReference>
<dbReference type="InterPro" id="IPR045012">
    <property type="entry name" value="NLP"/>
</dbReference>
<feature type="compositionally biased region" description="Polar residues" evidence="5">
    <location>
        <begin position="105"/>
        <end position="117"/>
    </location>
</feature>
<keyword evidence="4" id="KW-0539">Nucleus</keyword>
<dbReference type="EMBL" id="GDJX01025613">
    <property type="protein sequence ID" value="JAT42323.1"/>
    <property type="molecule type" value="Transcribed_RNA"/>
</dbReference>
<gene>
    <name evidence="8" type="primary">NLP1_6</name>
    <name evidence="8" type="ORF">g.101443</name>
</gene>
<dbReference type="Pfam" id="PF02042">
    <property type="entry name" value="RWP-RK"/>
    <property type="match status" value="1"/>
</dbReference>
<accession>A0A1D1XIV9</accession>
<name>A0A1D1XIV9_9ARAE</name>
<feature type="compositionally biased region" description="Polar residues" evidence="5">
    <location>
        <begin position="86"/>
        <end position="97"/>
    </location>
</feature>
<dbReference type="SUPFAM" id="SSF54277">
    <property type="entry name" value="CAD &amp; PB1 domains"/>
    <property type="match status" value="1"/>
</dbReference>
<feature type="domain" description="RWP-RK" evidence="6">
    <location>
        <begin position="612"/>
        <end position="695"/>
    </location>
</feature>
<dbReference type="CDD" id="cd06407">
    <property type="entry name" value="PB1_NLP"/>
    <property type="match status" value="1"/>
</dbReference>
<feature type="region of interest" description="Disordered" evidence="5">
    <location>
        <begin position="727"/>
        <end position="775"/>
    </location>
</feature>
<evidence type="ECO:0000313" key="8">
    <source>
        <dbReference type="EMBL" id="JAT42323.1"/>
    </source>
</evidence>
<reference evidence="8" key="1">
    <citation type="submission" date="2015-07" db="EMBL/GenBank/DDBJ databases">
        <title>Transcriptome Assembly of Anthurium amnicola.</title>
        <authorList>
            <person name="Suzuki J."/>
        </authorList>
    </citation>
    <scope>NUCLEOTIDE SEQUENCE</scope>
</reference>
<feature type="domain" description="PB1" evidence="7">
    <location>
        <begin position="845"/>
        <end position="928"/>
    </location>
</feature>